<keyword evidence="2 15" id="KW-0813">Transport</keyword>
<dbReference type="RefSeq" id="WP_197529211.1">
    <property type="nucleotide sequence ID" value="NZ_CP036278.1"/>
</dbReference>
<dbReference type="NCBIfam" id="TIGR01144">
    <property type="entry name" value="ATP_synt_b"/>
    <property type="match status" value="1"/>
</dbReference>
<evidence type="ECO:0000256" key="7">
    <source>
        <dbReference type="ARBA" id="ARBA00022989"/>
    </source>
</evidence>
<evidence type="ECO:0000256" key="12">
    <source>
        <dbReference type="ARBA" id="ARBA00025614"/>
    </source>
</evidence>
<dbReference type="InterPro" id="IPR002146">
    <property type="entry name" value="ATP_synth_b/b'su_bac/chlpt"/>
</dbReference>
<evidence type="ECO:0000256" key="6">
    <source>
        <dbReference type="ARBA" id="ARBA00022781"/>
    </source>
</evidence>
<dbReference type="AlphaFoldDB" id="A0A518ANR7"/>
<feature type="transmembrane region" description="Helical" evidence="15">
    <location>
        <begin position="65"/>
        <end position="85"/>
    </location>
</feature>
<comment type="function">
    <text evidence="12">Component of the F(0) channel, it forms part of the peripheral stalk, linking F(1) to F(0). The b'-subunit is a diverged and duplicated form of b found in plants and photosynthetic bacteria.</text>
</comment>
<dbReference type="GO" id="GO:0012505">
    <property type="term" value="C:endomembrane system"/>
    <property type="evidence" value="ECO:0007669"/>
    <property type="project" value="UniProtKB-SubCell"/>
</dbReference>
<feature type="chain" id="PRO_5021952096" description="ATP synthase subunit b" evidence="18">
    <location>
        <begin position="27"/>
        <end position="223"/>
    </location>
</feature>
<evidence type="ECO:0000256" key="3">
    <source>
        <dbReference type="ARBA" id="ARBA00022475"/>
    </source>
</evidence>
<dbReference type="EMBL" id="CP036278">
    <property type="protein sequence ID" value="QDU56375.1"/>
    <property type="molecule type" value="Genomic_DNA"/>
</dbReference>
<feature type="signal peptide" evidence="18">
    <location>
        <begin position="1"/>
        <end position="26"/>
    </location>
</feature>
<evidence type="ECO:0000313" key="20">
    <source>
        <dbReference type="Proteomes" id="UP000315750"/>
    </source>
</evidence>
<evidence type="ECO:0000256" key="8">
    <source>
        <dbReference type="ARBA" id="ARBA00023065"/>
    </source>
</evidence>
<evidence type="ECO:0000256" key="10">
    <source>
        <dbReference type="ARBA" id="ARBA00023310"/>
    </source>
</evidence>
<organism evidence="19 20">
    <name type="scientific">Aeoliella mucimassa</name>
    <dbReference type="NCBI Taxonomy" id="2527972"/>
    <lineage>
        <taxon>Bacteria</taxon>
        <taxon>Pseudomonadati</taxon>
        <taxon>Planctomycetota</taxon>
        <taxon>Planctomycetia</taxon>
        <taxon>Pirellulales</taxon>
        <taxon>Lacipirellulaceae</taxon>
        <taxon>Aeoliella</taxon>
    </lineage>
</organism>
<protein>
    <recommendedName>
        <fullName evidence="15">ATP synthase subunit b</fullName>
    </recommendedName>
    <alternativeName>
        <fullName evidence="15">ATP synthase F(0) sector subunit b</fullName>
    </alternativeName>
    <alternativeName>
        <fullName evidence="15">ATPase subunit I</fullName>
    </alternativeName>
    <alternativeName>
        <fullName evidence="15">F-type ATPase subunit b</fullName>
        <shortName evidence="15">F-ATPase subunit b</shortName>
    </alternativeName>
</protein>
<evidence type="ECO:0000256" key="15">
    <source>
        <dbReference type="HAMAP-Rule" id="MF_01398"/>
    </source>
</evidence>
<sequence precursor="true">MSALQPFVRWLMLGCMLVAVTGAASLAIGAEHPSDEAASAASHEATTHGEAPEPVLNPLVFDPDLAIYTAIIFAVLLAVLWKFAWGPITEALDAREKAVADNIAAAEAKHEEAKGLLAAHEARLATAKEEVREMLEEARRDAEATKSQILSEAEAAAKSRHDRAVRDIEQARDSAVRTLAETSANLAVDLAGKVIAQNLSTDQQAELVREATTKLANTSPSNN</sequence>
<keyword evidence="18" id="KW-0732">Signal</keyword>
<dbReference type="GO" id="GO:0046961">
    <property type="term" value="F:proton-transporting ATPase activity, rotational mechanism"/>
    <property type="evidence" value="ECO:0007669"/>
    <property type="project" value="TreeGrafter"/>
</dbReference>
<evidence type="ECO:0000313" key="19">
    <source>
        <dbReference type="EMBL" id="QDU56375.1"/>
    </source>
</evidence>
<evidence type="ECO:0000256" key="4">
    <source>
        <dbReference type="ARBA" id="ARBA00022547"/>
    </source>
</evidence>
<keyword evidence="10 15" id="KW-0066">ATP synthesis</keyword>
<proteinExistence type="inferred from homology"/>
<comment type="similarity">
    <text evidence="1 15 16">Belongs to the ATPase B chain family.</text>
</comment>
<name>A0A518ANR7_9BACT</name>
<keyword evidence="3 15" id="KW-1003">Cell membrane</keyword>
<dbReference type="GO" id="GO:0005886">
    <property type="term" value="C:plasma membrane"/>
    <property type="evidence" value="ECO:0007669"/>
    <property type="project" value="UniProtKB-SubCell"/>
</dbReference>
<evidence type="ECO:0000256" key="14">
    <source>
        <dbReference type="ARBA" id="ARBA00037847"/>
    </source>
</evidence>
<comment type="subunit">
    <text evidence="15">F-type ATPases have 2 components, F(1) - the catalytic core - and F(0) - the membrane proton channel. F(1) has five subunits: alpha(3), beta(3), gamma(1), delta(1), epsilon(1). F(0) has three main subunits: a(1), b(2) and c(10-14). The alpha and beta chains form an alternating ring which encloses part of the gamma chain. F(1) is attached to F(0) by a central stalk formed by the gamma and epsilon chains, while a peripheral stalk is formed by the delta and b chains.</text>
</comment>
<dbReference type="PANTHER" id="PTHR33445">
    <property type="entry name" value="ATP SYNTHASE SUBUNIT B', CHLOROPLASTIC"/>
    <property type="match status" value="1"/>
</dbReference>
<dbReference type="GO" id="GO:0045259">
    <property type="term" value="C:proton-transporting ATP synthase complex"/>
    <property type="evidence" value="ECO:0007669"/>
    <property type="project" value="UniProtKB-KW"/>
</dbReference>
<dbReference type="InterPro" id="IPR050059">
    <property type="entry name" value="ATP_synthase_B_chain"/>
</dbReference>
<dbReference type="KEGG" id="amuc:Pan181_25840"/>
<dbReference type="InterPro" id="IPR005864">
    <property type="entry name" value="ATP_synth_F0_bsu_bac"/>
</dbReference>
<accession>A0A518ANR7</accession>
<dbReference type="PANTHER" id="PTHR33445:SF1">
    <property type="entry name" value="ATP SYNTHASE SUBUNIT B"/>
    <property type="match status" value="1"/>
</dbReference>
<keyword evidence="6 15" id="KW-0375">Hydrogen ion transport</keyword>
<dbReference type="GO" id="GO:0046933">
    <property type="term" value="F:proton-transporting ATP synthase activity, rotational mechanism"/>
    <property type="evidence" value="ECO:0007669"/>
    <property type="project" value="UniProtKB-UniRule"/>
</dbReference>
<gene>
    <name evidence="15 19" type="primary">atpF</name>
    <name evidence="19" type="ORF">Pan181_25840</name>
</gene>
<comment type="subunit">
    <text evidence="13">F-type ATPases have 2 components, F(1) - the catalytic core - and F(0) - the membrane proton channel. F(1) has five subunits: alpha(3), beta(3), gamma(1), delta(1), epsilon(1). F(0) has four main subunits: a(1), b(2) and c(10-14). The alpha and beta chains form an alternating ring which encloses part of the gamma chain. F(1) is attached to F(0) by a central stalk formed by the gamma and epsilon chains, while a peripheral stalk is formed by the delta and b chains.</text>
</comment>
<reference evidence="19 20" key="1">
    <citation type="submission" date="2019-02" db="EMBL/GenBank/DDBJ databases">
        <title>Deep-cultivation of Planctomycetes and their phenomic and genomic characterization uncovers novel biology.</title>
        <authorList>
            <person name="Wiegand S."/>
            <person name="Jogler M."/>
            <person name="Boedeker C."/>
            <person name="Pinto D."/>
            <person name="Vollmers J."/>
            <person name="Rivas-Marin E."/>
            <person name="Kohn T."/>
            <person name="Peeters S.H."/>
            <person name="Heuer A."/>
            <person name="Rast P."/>
            <person name="Oberbeckmann S."/>
            <person name="Bunk B."/>
            <person name="Jeske O."/>
            <person name="Meyerdierks A."/>
            <person name="Storesund J.E."/>
            <person name="Kallscheuer N."/>
            <person name="Luecker S."/>
            <person name="Lage O.M."/>
            <person name="Pohl T."/>
            <person name="Merkel B.J."/>
            <person name="Hornburger P."/>
            <person name="Mueller R.-W."/>
            <person name="Bruemmer F."/>
            <person name="Labrenz M."/>
            <person name="Spormann A.M."/>
            <person name="Op den Camp H."/>
            <person name="Overmann J."/>
            <person name="Amann R."/>
            <person name="Jetten M.S.M."/>
            <person name="Mascher T."/>
            <person name="Medema M.H."/>
            <person name="Devos D.P."/>
            <person name="Kaster A.-K."/>
            <person name="Ovreas L."/>
            <person name="Rohde M."/>
            <person name="Galperin M.Y."/>
            <person name="Jogler C."/>
        </authorList>
    </citation>
    <scope>NUCLEOTIDE SEQUENCE [LARGE SCALE GENOMIC DNA]</scope>
    <source>
        <strain evidence="19 20">Pan181</strain>
    </source>
</reference>
<evidence type="ECO:0000256" key="13">
    <source>
        <dbReference type="ARBA" id="ARBA00026054"/>
    </source>
</evidence>
<evidence type="ECO:0000256" key="1">
    <source>
        <dbReference type="ARBA" id="ARBA00005513"/>
    </source>
</evidence>
<dbReference type="Proteomes" id="UP000315750">
    <property type="component" value="Chromosome"/>
</dbReference>
<comment type="subcellular location">
    <subcellularLocation>
        <location evidence="15">Cell membrane</location>
        <topology evidence="15">Single-pass membrane protein</topology>
    </subcellularLocation>
    <subcellularLocation>
        <location evidence="14">Endomembrane system</location>
        <topology evidence="14">Single-pass membrane protein</topology>
    </subcellularLocation>
</comment>
<keyword evidence="9 15" id="KW-0472">Membrane</keyword>
<evidence type="ECO:0000256" key="9">
    <source>
        <dbReference type="ARBA" id="ARBA00023136"/>
    </source>
</evidence>
<feature type="coiled-coil region" evidence="17">
    <location>
        <begin position="103"/>
        <end position="152"/>
    </location>
</feature>
<keyword evidence="8 15" id="KW-0406">Ion transport</keyword>
<keyword evidence="7 15" id="KW-1133">Transmembrane helix</keyword>
<evidence type="ECO:0000256" key="5">
    <source>
        <dbReference type="ARBA" id="ARBA00022692"/>
    </source>
</evidence>
<evidence type="ECO:0000256" key="2">
    <source>
        <dbReference type="ARBA" id="ARBA00022448"/>
    </source>
</evidence>
<keyword evidence="4 15" id="KW-0138">CF(0)</keyword>
<evidence type="ECO:0000256" key="16">
    <source>
        <dbReference type="RuleBase" id="RU003848"/>
    </source>
</evidence>
<keyword evidence="5 15" id="KW-0812">Transmembrane</keyword>
<evidence type="ECO:0000256" key="11">
    <source>
        <dbReference type="ARBA" id="ARBA00025198"/>
    </source>
</evidence>
<keyword evidence="20" id="KW-1185">Reference proteome</keyword>
<evidence type="ECO:0000256" key="18">
    <source>
        <dbReference type="SAM" id="SignalP"/>
    </source>
</evidence>
<keyword evidence="17" id="KW-0175">Coiled coil</keyword>
<comment type="function">
    <text evidence="11 15">F(1)F(0) ATP synthase produces ATP from ADP in the presence of a proton or sodium gradient. F-type ATPases consist of two structural domains, F(1) containing the extramembraneous catalytic core and F(0) containing the membrane proton channel, linked together by a central stalk and a peripheral stalk. During catalysis, ATP synthesis in the catalytic domain of F(1) is coupled via a rotary mechanism of the central stalk subunits to proton translocation.</text>
</comment>
<evidence type="ECO:0000256" key="17">
    <source>
        <dbReference type="SAM" id="Coils"/>
    </source>
</evidence>
<dbReference type="HAMAP" id="MF_01398">
    <property type="entry name" value="ATP_synth_b_bprime"/>
    <property type="match status" value="1"/>
</dbReference>
<dbReference type="Pfam" id="PF00430">
    <property type="entry name" value="ATP-synt_B"/>
    <property type="match status" value="1"/>
</dbReference>
<dbReference type="CDD" id="cd06503">
    <property type="entry name" value="ATP-synt_Fo_b"/>
    <property type="match status" value="1"/>
</dbReference>